<keyword evidence="2" id="KW-1185">Reference proteome</keyword>
<name>A0ABW7VQ93_9NOCA</name>
<evidence type="ECO:0000313" key="1">
    <source>
        <dbReference type="EMBL" id="MFI2228761.1"/>
    </source>
</evidence>
<sequence length="74" mass="7878">MTEVLPLAYGYLRDDLLSARGSAKGMLRAAANTGITPHGQPAETVPVTLLHGFDNAWRIGRARGRFPMPAACNG</sequence>
<comment type="caution">
    <text evidence="1">The sequence shown here is derived from an EMBL/GenBank/DDBJ whole genome shotgun (WGS) entry which is preliminary data.</text>
</comment>
<dbReference type="EMBL" id="JBIRYL010000001">
    <property type="protein sequence ID" value="MFI2228761.1"/>
    <property type="molecule type" value="Genomic_DNA"/>
</dbReference>
<dbReference type="RefSeq" id="WP_397059162.1">
    <property type="nucleotide sequence ID" value="NZ_JBIRYL010000001.1"/>
</dbReference>
<accession>A0ABW7VQ93</accession>
<organism evidence="1 2">
    <name type="scientific">Nocardia testacea</name>
    <dbReference type="NCBI Taxonomy" id="248551"/>
    <lineage>
        <taxon>Bacteria</taxon>
        <taxon>Bacillati</taxon>
        <taxon>Actinomycetota</taxon>
        <taxon>Actinomycetes</taxon>
        <taxon>Mycobacteriales</taxon>
        <taxon>Nocardiaceae</taxon>
        <taxon>Nocardia</taxon>
    </lineage>
</organism>
<proteinExistence type="predicted"/>
<reference evidence="1 2" key="1">
    <citation type="submission" date="2024-10" db="EMBL/GenBank/DDBJ databases">
        <title>The Natural Products Discovery Center: Release of the First 8490 Sequenced Strains for Exploring Actinobacteria Biosynthetic Diversity.</title>
        <authorList>
            <person name="Kalkreuter E."/>
            <person name="Kautsar S.A."/>
            <person name="Yang D."/>
            <person name="Bader C.D."/>
            <person name="Teijaro C.N."/>
            <person name="Fluegel L."/>
            <person name="Davis C.M."/>
            <person name="Simpson J.R."/>
            <person name="Lauterbach L."/>
            <person name="Steele A.D."/>
            <person name="Gui C."/>
            <person name="Meng S."/>
            <person name="Li G."/>
            <person name="Viehrig K."/>
            <person name="Ye F."/>
            <person name="Su P."/>
            <person name="Kiefer A.F."/>
            <person name="Nichols A."/>
            <person name="Cepeda A.J."/>
            <person name="Yan W."/>
            <person name="Fan B."/>
            <person name="Jiang Y."/>
            <person name="Adhikari A."/>
            <person name="Zheng C.-J."/>
            <person name="Schuster L."/>
            <person name="Cowan T.M."/>
            <person name="Smanski M.J."/>
            <person name="Chevrette M.G."/>
            <person name="De Carvalho L.P.S."/>
            <person name="Shen B."/>
        </authorList>
    </citation>
    <scope>NUCLEOTIDE SEQUENCE [LARGE SCALE GENOMIC DNA]</scope>
    <source>
        <strain evidence="1 2">NPDC019377</strain>
    </source>
</reference>
<gene>
    <name evidence="1" type="ORF">ACH49Z_02795</name>
</gene>
<dbReference type="Proteomes" id="UP001611494">
    <property type="component" value="Unassembled WGS sequence"/>
</dbReference>
<evidence type="ECO:0000313" key="2">
    <source>
        <dbReference type="Proteomes" id="UP001611494"/>
    </source>
</evidence>
<protein>
    <submittedName>
        <fullName evidence="1">Uncharacterized protein</fullName>
    </submittedName>
</protein>